<dbReference type="GO" id="GO:0006508">
    <property type="term" value="P:proteolysis"/>
    <property type="evidence" value="ECO:0007669"/>
    <property type="project" value="UniProtKB-KW"/>
</dbReference>
<name>A0A081AA09_PHYNI</name>
<evidence type="ECO:0000256" key="1">
    <source>
        <dbReference type="ARBA" id="ARBA00005234"/>
    </source>
</evidence>
<organism evidence="6 7">
    <name type="scientific">Phytophthora nicotianae P1976</name>
    <dbReference type="NCBI Taxonomy" id="1317066"/>
    <lineage>
        <taxon>Eukaryota</taxon>
        <taxon>Sar</taxon>
        <taxon>Stramenopiles</taxon>
        <taxon>Oomycota</taxon>
        <taxon>Peronosporomycetes</taxon>
        <taxon>Peronosporales</taxon>
        <taxon>Peronosporaceae</taxon>
        <taxon>Phytophthora</taxon>
    </lineage>
</organism>
<keyword evidence="2" id="KW-0645">Protease</keyword>
<dbReference type="EMBL" id="ANJA01001626">
    <property type="protein sequence ID" value="ETO75720.1"/>
    <property type="molecule type" value="Genomic_DNA"/>
</dbReference>
<dbReference type="OrthoDB" id="128330at2759"/>
<dbReference type="AlphaFoldDB" id="A0A081AA09"/>
<proteinExistence type="inferred from homology"/>
<feature type="compositionally biased region" description="Basic residues" evidence="4">
    <location>
        <begin position="259"/>
        <end position="270"/>
    </location>
</feature>
<feature type="domain" description="Ubiquitin-like protease family profile" evidence="5">
    <location>
        <begin position="416"/>
        <end position="603"/>
    </location>
</feature>
<reference evidence="6 7" key="1">
    <citation type="submission" date="2013-11" db="EMBL/GenBank/DDBJ databases">
        <title>The Genome Sequence of Phytophthora parasitica P1976.</title>
        <authorList>
            <consortium name="The Broad Institute Genomics Platform"/>
            <person name="Russ C."/>
            <person name="Tyler B."/>
            <person name="Panabieres F."/>
            <person name="Shan W."/>
            <person name="Tripathy S."/>
            <person name="Grunwald N."/>
            <person name="Machado M."/>
            <person name="Johnson C.S."/>
            <person name="Walker B."/>
            <person name="Young S."/>
            <person name="Zeng Q."/>
            <person name="Gargeya S."/>
            <person name="Fitzgerald M."/>
            <person name="Haas B."/>
            <person name="Abouelleil A."/>
            <person name="Allen A.W."/>
            <person name="Alvarado L."/>
            <person name="Arachchi H.M."/>
            <person name="Berlin A.M."/>
            <person name="Chapman S.B."/>
            <person name="Gainer-Dewar J."/>
            <person name="Goldberg J."/>
            <person name="Griggs A."/>
            <person name="Gujja S."/>
            <person name="Hansen M."/>
            <person name="Howarth C."/>
            <person name="Imamovic A."/>
            <person name="Ireland A."/>
            <person name="Larimer J."/>
            <person name="McCowan C."/>
            <person name="Murphy C."/>
            <person name="Pearson M."/>
            <person name="Poon T.W."/>
            <person name="Priest M."/>
            <person name="Roberts A."/>
            <person name="Saif S."/>
            <person name="Shea T."/>
            <person name="Sisk P."/>
            <person name="Sykes S."/>
            <person name="Wortman J."/>
            <person name="Nusbaum C."/>
            <person name="Birren B."/>
        </authorList>
    </citation>
    <scope>NUCLEOTIDE SEQUENCE [LARGE SCALE GENOMIC DNA]</scope>
    <source>
        <strain evidence="6 7">P1976</strain>
    </source>
</reference>
<protein>
    <recommendedName>
        <fullName evidence="5">Ubiquitin-like protease family profile domain-containing protein</fullName>
    </recommendedName>
</protein>
<dbReference type="Gene3D" id="3.40.395.10">
    <property type="entry name" value="Adenoviral Proteinase, Chain A"/>
    <property type="match status" value="1"/>
</dbReference>
<evidence type="ECO:0000259" key="5">
    <source>
        <dbReference type="PROSITE" id="PS50600"/>
    </source>
</evidence>
<evidence type="ECO:0000256" key="3">
    <source>
        <dbReference type="ARBA" id="ARBA00022801"/>
    </source>
</evidence>
<dbReference type="Pfam" id="PF02902">
    <property type="entry name" value="Peptidase_C48"/>
    <property type="match status" value="1"/>
</dbReference>
<evidence type="ECO:0000313" key="7">
    <source>
        <dbReference type="Proteomes" id="UP000028582"/>
    </source>
</evidence>
<feature type="compositionally biased region" description="Polar residues" evidence="4">
    <location>
        <begin position="180"/>
        <end position="209"/>
    </location>
</feature>
<dbReference type="PROSITE" id="PS50600">
    <property type="entry name" value="ULP_PROTEASE"/>
    <property type="match status" value="1"/>
</dbReference>
<gene>
    <name evidence="6" type="ORF">F444_08733</name>
</gene>
<dbReference type="SUPFAM" id="SSF54001">
    <property type="entry name" value="Cysteine proteinases"/>
    <property type="match status" value="1"/>
</dbReference>
<keyword evidence="3" id="KW-0378">Hydrolase</keyword>
<feature type="region of interest" description="Disordered" evidence="4">
    <location>
        <begin position="115"/>
        <end position="166"/>
    </location>
</feature>
<accession>A0A081AA09</accession>
<evidence type="ECO:0000256" key="4">
    <source>
        <dbReference type="SAM" id="MobiDB-lite"/>
    </source>
</evidence>
<feature type="compositionally biased region" description="Polar residues" evidence="4">
    <location>
        <begin position="151"/>
        <end position="166"/>
    </location>
</feature>
<feature type="region of interest" description="Disordered" evidence="4">
    <location>
        <begin position="180"/>
        <end position="270"/>
    </location>
</feature>
<evidence type="ECO:0000256" key="2">
    <source>
        <dbReference type="ARBA" id="ARBA00022670"/>
    </source>
</evidence>
<sequence>MYSSSERHSGARILFPLLNPRWLLSSLRMNTEFPEFCGEPFAVSRVMQEPNTVWDSNRKFREANSVASTITEHLSGLGMREYKRAMKVLREVATLFKHGEYNAIASHQLGTGATANTDNNDIHEAPGGDLAPSLMADESRTNSDIDAGSSVGVSPTNIDVGSTSGEVETTQVAIELTTQLGSETPQLGSGTDQLGSGTDQLGSGTNRIGTSGDRLATRTDQVQETARVDTPLEVNATQGRSVNLDDPNESFEIQSPPKPRGRPKQKPKAVKAKRNLAITMVQEDGDMHEHQLNLLALYEILDGAPTYNSSYEKLTHFSLFKFLTKPKPPIAYEIAKLPANKPLVRPEEICRVFPKELIKKCMSKVSAYQKKHAGVRELDIALEIVGLGVFANSTIALMKKWHRAHGTLKRIDSTLNWLKQLEFSLLNGSTYSIEEDPELAEKLKTIPLLSTQAQVLDLTAKECLSYETMHLVFSKRFGLNPNVTIFDAESLGVVVDGNILADKEMIRRNLAGLSKELVLFPVNYNGNHWCSVMINLEKGSVAIYDSSSSSYLTSVRSVAQTLIMLLPELARPRPRVQTYESGLGVQLDSYNCGVYVLLAFEMFCGGDPLGHLHKKLCSV</sequence>
<dbReference type="GO" id="GO:0008234">
    <property type="term" value="F:cysteine-type peptidase activity"/>
    <property type="evidence" value="ECO:0007669"/>
    <property type="project" value="InterPro"/>
</dbReference>
<dbReference type="InterPro" id="IPR038765">
    <property type="entry name" value="Papain-like_cys_pep_sf"/>
</dbReference>
<dbReference type="InterPro" id="IPR003653">
    <property type="entry name" value="Peptidase_C48_C"/>
</dbReference>
<comment type="similarity">
    <text evidence="1">Belongs to the peptidase C48 family.</text>
</comment>
<comment type="caution">
    <text evidence="6">The sequence shown here is derived from an EMBL/GenBank/DDBJ whole genome shotgun (WGS) entry which is preliminary data.</text>
</comment>
<dbReference type="Proteomes" id="UP000028582">
    <property type="component" value="Unassembled WGS sequence"/>
</dbReference>
<evidence type="ECO:0000313" key="6">
    <source>
        <dbReference type="EMBL" id="ETO75720.1"/>
    </source>
</evidence>